<protein>
    <submittedName>
        <fullName evidence="2">Uncharacterized protein</fullName>
    </submittedName>
</protein>
<dbReference type="STRING" id="996166.SAMN05192554_101121"/>
<dbReference type="OrthoDB" id="225433at2157"/>
<dbReference type="AlphaFoldDB" id="A0A1G9SDX2"/>
<feature type="region of interest" description="Disordered" evidence="1">
    <location>
        <begin position="1"/>
        <end position="37"/>
    </location>
</feature>
<gene>
    <name evidence="2" type="ORF">SAMN05192554_101121</name>
</gene>
<reference evidence="2 3" key="1">
    <citation type="submission" date="2016-10" db="EMBL/GenBank/DDBJ databases">
        <authorList>
            <person name="de Groot N.N."/>
        </authorList>
    </citation>
    <scope>NUCLEOTIDE SEQUENCE [LARGE SCALE GENOMIC DNA]</scope>
    <source>
        <strain evidence="3">EB21,IBRC-M 10013,KCTC 4048</strain>
    </source>
</reference>
<sequence>MSFPEGQPDPSERTPVDDSGDTVDPAPTDGPFSAPFEPLRRHLRTWAGRYVEMRVEARTGRRE</sequence>
<evidence type="ECO:0000313" key="2">
    <source>
        <dbReference type="EMBL" id="SDM33673.1"/>
    </source>
</evidence>
<organism evidence="2 3">
    <name type="scientific">Haloarchaeobius iranensis</name>
    <dbReference type="NCBI Taxonomy" id="996166"/>
    <lineage>
        <taxon>Archaea</taxon>
        <taxon>Methanobacteriati</taxon>
        <taxon>Methanobacteriota</taxon>
        <taxon>Stenosarchaea group</taxon>
        <taxon>Halobacteria</taxon>
        <taxon>Halobacteriales</taxon>
        <taxon>Halorubellaceae</taxon>
        <taxon>Haloarchaeobius</taxon>
    </lineage>
</organism>
<accession>A0A1G9SDX2</accession>
<dbReference type="Proteomes" id="UP000199370">
    <property type="component" value="Unassembled WGS sequence"/>
</dbReference>
<evidence type="ECO:0000256" key="1">
    <source>
        <dbReference type="SAM" id="MobiDB-lite"/>
    </source>
</evidence>
<dbReference type="EMBL" id="FNIA01000001">
    <property type="protein sequence ID" value="SDM33673.1"/>
    <property type="molecule type" value="Genomic_DNA"/>
</dbReference>
<keyword evidence="3" id="KW-1185">Reference proteome</keyword>
<dbReference type="RefSeq" id="WP_089731089.1">
    <property type="nucleotide sequence ID" value="NZ_FNIA01000001.1"/>
</dbReference>
<name>A0A1G9SDX2_9EURY</name>
<evidence type="ECO:0000313" key="3">
    <source>
        <dbReference type="Proteomes" id="UP000199370"/>
    </source>
</evidence>
<proteinExistence type="predicted"/>